<dbReference type="Gene3D" id="3.40.50.2000">
    <property type="entry name" value="Glycogen Phosphorylase B"/>
    <property type="match status" value="2"/>
</dbReference>
<dbReference type="PANTHER" id="PTHR12526">
    <property type="entry name" value="GLYCOSYLTRANSFERASE"/>
    <property type="match status" value="1"/>
</dbReference>
<dbReference type="AlphaFoldDB" id="A0A967F203"/>
<organism evidence="2 3">
    <name type="scientific">Pelagibius litoralis</name>
    <dbReference type="NCBI Taxonomy" id="374515"/>
    <lineage>
        <taxon>Bacteria</taxon>
        <taxon>Pseudomonadati</taxon>
        <taxon>Pseudomonadota</taxon>
        <taxon>Alphaproteobacteria</taxon>
        <taxon>Rhodospirillales</taxon>
        <taxon>Rhodovibrionaceae</taxon>
        <taxon>Pelagibius</taxon>
    </lineage>
</organism>
<protein>
    <submittedName>
        <fullName evidence="2">Glycosyltransferase family 4 protein</fullName>
    </submittedName>
</protein>
<dbReference type="SUPFAM" id="SSF53756">
    <property type="entry name" value="UDP-Glycosyltransferase/glycogen phosphorylase"/>
    <property type="match status" value="1"/>
</dbReference>
<feature type="domain" description="Glycosyl transferase family 1" evidence="1">
    <location>
        <begin position="215"/>
        <end position="351"/>
    </location>
</feature>
<sequence>MRIAFYAPLKPPTHATPSGDRLMAQLLMQALEQAGHEVTLASRYRSREAVGKADRQARLQKVGQQLAQRLIRHYQALPARQRPQLWFTYHLYYKAPDWIGPAVAKALKIPYVVAEASVAHKRANGPWSASHRAVLQALDQAAAVIALNPLDAKLIPDQNKVRSLKPFLDTAPYQAVLALRGDYRNALAAEQHLDPEMPWLLAAAMTRRGDKLASYQILAQALRAIPDMPWQLIVAGEGDAYEDVRQAFAWAMPERVRFLGLVQPAVMPALYAACDLMVWPAVNEAYGMALLEAQAAGLPVVAGRNPGVETVVAEGVTGYLCDPGLATFAASVREILTQTASRSAMGEAAPRMVAENHSLLAAARRLNSILEEASRR</sequence>
<gene>
    <name evidence="2" type="ORF">HBA54_24020</name>
</gene>
<dbReference type="Pfam" id="PF00534">
    <property type="entry name" value="Glycos_transf_1"/>
    <property type="match status" value="1"/>
</dbReference>
<keyword evidence="3" id="KW-1185">Reference proteome</keyword>
<dbReference type="PANTHER" id="PTHR12526:SF637">
    <property type="entry name" value="GLYCOSYLTRANSFERASE EPSF-RELATED"/>
    <property type="match status" value="1"/>
</dbReference>
<dbReference type="CDD" id="cd03801">
    <property type="entry name" value="GT4_PimA-like"/>
    <property type="match status" value="1"/>
</dbReference>
<dbReference type="Proteomes" id="UP000761264">
    <property type="component" value="Unassembled WGS sequence"/>
</dbReference>
<dbReference type="EMBL" id="JAAQPH010000025">
    <property type="protein sequence ID" value="NIA71664.1"/>
    <property type="molecule type" value="Genomic_DNA"/>
</dbReference>
<evidence type="ECO:0000313" key="2">
    <source>
        <dbReference type="EMBL" id="NIA71664.1"/>
    </source>
</evidence>
<accession>A0A967F203</accession>
<proteinExistence type="predicted"/>
<dbReference type="GO" id="GO:0016757">
    <property type="term" value="F:glycosyltransferase activity"/>
    <property type="evidence" value="ECO:0007669"/>
    <property type="project" value="InterPro"/>
</dbReference>
<name>A0A967F203_9PROT</name>
<evidence type="ECO:0000313" key="3">
    <source>
        <dbReference type="Proteomes" id="UP000761264"/>
    </source>
</evidence>
<reference evidence="2" key="1">
    <citation type="submission" date="2020-03" db="EMBL/GenBank/DDBJ databases">
        <title>Genome of Pelagibius litoralis DSM 21314T.</title>
        <authorList>
            <person name="Wang G."/>
        </authorList>
    </citation>
    <scope>NUCLEOTIDE SEQUENCE</scope>
    <source>
        <strain evidence="2">DSM 21314</strain>
    </source>
</reference>
<evidence type="ECO:0000259" key="1">
    <source>
        <dbReference type="Pfam" id="PF00534"/>
    </source>
</evidence>
<dbReference type="InterPro" id="IPR001296">
    <property type="entry name" value="Glyco_trans_1"/>
</dbReference>
<comment type="caution">
    <text evidence="2">The sequence shown here is derived from an EMBL/GenBank/DDBJ whole genome shotgun (WGS) entry which is preliminary data.</text>
</comment>